<organism evidence="2 3">
    <name type="scientific">Dorcoceras hygrometricum</name>
    <dbReference type="NCBI Taxonomy" id="472368"/>
    <lineage>
        <taxon>Eukaryota</taxon>
        <taxon>Viridiplantae</taxon>
        <taxon>Streptophyta</taxon>
        <taxon>Embryophyta</taxon>
        <taxon>Tracheophyta</taxon>
        <taxon>Spermatophyta</taxon>
        <taxon>Magnoliopsida</taxon>
        <taxon>eudicotyledons</taxon>
        <taxon>Gunneridae</taxon>
        <taxon>Pentapetalae</taxon>
        <taxon>asterids</taxon>
        <taxon>lamiids</taxon>
        <taxon>Lamiales</taxon>
        <taxon>Gesneriaceae</taxon>
        <taxon>Didymocarpoideae</taxon>
        <taxon>Trichosporeae</taxon>
        <taxon>Loxocarpinae</taxon>
        <taxon>Dorcoceras</taxon>
    </lineage>
</organism>
<reference evidence="2 3" key="1">
    <citation type="journal article" date="2015" name="Proc. Natl. Acad. Sci. U.S.A.">
        <title>The resurrection genome of Boea hygrometrica: A blueprint for survival of dehydration.</title>
        <authorList>
            <person name="Xiao L."/>
            <person name="Yang G."/>
            <person name="Zhang L."/>
            <person name="Yang X."/>
            <person name="Zhao S."/>
            <person name="Ji Z."/>
            <person name="Zhou Q."/>
            <person name="Hu M."/>
            <person name="Wang Y."/>
            <person name="Chen M."/>
            <person name="Xu Y."/>
            <person name="Jin H."/>
            <person name="Xiao X."/>
            <person name="Hu G."/>
            <person name="Bao F."/>
            <person name="Hu Y."/>
            <person name="Wan P."/>
            <person name="Li L."/>
            <person name="Deng X."/>
            <person name="Kuang T."/>
            <person name="Xiang C."/>
            <person name="Zhu J.K."/>
            <person name="Oliver M.J."/>
            <person name="He Y."/>
        </authorList>
    </citation>
    <scope>NUCLEOTIDE SEQUENCE [LARGE SCALE GENOMIC DNA]</scope>
    <source>
        <strain evidence="3">cv. XS01</strain>
    </source>
</reference>
<name>A0A2Z7D1B9_9LAMI</name>
<protein>
    <submittedName>
        <fullName evidence="2">Uncharacterized protein</fullName>
    </submittedName>
</protein>
<evidence type="ECO:0000313" key="3">
    <source>
        <dbReference type="Proteomes" id="UP000250235"/>
    </source>
</evidence>
<dbReference type="Proteomes" id="UP000250235">
    <property type="component" value="Unassembled WGS sequence"/>
</dbReference>
<evidence type="ECO:0000256" key="1">
    <source>
        <dbReference type="SAM" id="MobiDB-lite"/>
    </source>
</evidence>
<accession>A0A2Z7D1B9</accession>
<feature type="region of interest" description="Disordered" evidence="1">
    <location>
        <begin position="1"/>
        <end position="67"/>
    </location>
</feature>
<sequence length="284" mass="31417">MPPRRGRGSTARRTAEGSRASESDEDVQLHRRERQAEVEDVTRQIRNNNNSNRIQIPNTQKRGTSAGSVHIINITGTHGKWDRPVEPPICPAWLPEDPANGGSGGVSCGQCGGDRPAEPPLCPAWIPEDPTKMGNADPRHKSRKTNTRHNVAPNQVIKSICQRLNMSKTHKINHSMFTAKAAKGCSIRTSISTNSTSLISQKGTADSRPATSFLLALLMRGRRTQHKFYLATQRLQATGIDDGKLRIKSRVSTEKIRNDGLRNILSVGPEKQDQKDQQPRIFKS</sequence>
<keyword evidence="3" id="KW-1185">Reference proteome</keyword>
<gene>
    <name evidence="2" type="ORF">F511_39240</name>
</gene>
<evidence type="ECO:0000313" key="2">
    <source>
        <dbReference type="EMBL" id="KZV52810.1"/>
    </source>
</evidence>
<dbReference type="AlphaFoldDB" id="A0A2Z7D1B9"/>
<feature type="compositionally biased region" description="Low complexity" evidence="1">
    <location>
        <begin position="44"/>
        <end position="58"/>
    </location>
</feature>
<feature type="compositionally biased region" description="Basic and acidic residues" evidence="1">
    <location>
        <begin position="13"/>
        <end position="43"/>
    </location>
</feature>
<dbReference type="EMBL" id="KQ990641">
    <property type="protein sequence ID" value="KZV52810.1"/>
    <property type="molecule type" value="Genomic_DNA"/>
</dbReference>
<proteinExistence type="predicted"/>